<name>A0A813PM58_ADIRI</name>
<evidence type="ECO:0000256" key="1">
    <source>
        <dbReference type="SAM" id="Coils"/>
    </source>
</evidence>
<dbReference type="OrthoDB" id="9049620at2759"/>
<keyword evidence="4" id="KW-1185">Reference proteome</keyword>
<comment type="caution">
    <text evidence="2">The sequence shown here is derived from an EMBL/GenBank/DDBJ whole genome shotgun (WGS) entry which is preliminary data.</text>
</comment>
<keyword evidence="1" id="KW-0175">Coiled coil</keyword>
<gene>
    <name evidence="3" type="ORF">EDS130_LOCUS33375</name>
    <name evidence="2" type="ORF">XAT740_LOCUS621</name>
</gene>
<feature type="coiled-coil region" evidence="1">
    <location>
        <begin position="138"/>
        <end position="176"/>
    </location>
</feature>
<sequence>MTASYVNDVPYLPTTRAKKLELVPLVLCSLCQGILWSPVACRNCDTPYCAASNLLVLKTLQITCRFNEHGCPETLMYNDLKQHEEQCGYYLMTCNGCEAKIIKNDFQQHHTTCPLVVLKCNECASLYKRRDESEHTEARCLRVQLHQIREIIEQTKQENTSKINKVETQVQHLRDQINKTL</sequence>
<dbReference type="InterPro" id="IPR013083">
    <property type="entry name" value="Znf_RING/FYVE/PHD"/>
</dbReference>
<reference evidence="2" key="1">
    <citation type="submission" date="2021-02" db="EMBL/GenBank/DDBJ databases">
        <authorList>
            <person name="Nowell W R."/>
        </authorList>
    </citation>
    <scope>NUCLEOTIDE SEQUENCE</scope>
</reference>
<evidence type="ECO:0000313" key="2">
    <source>
        <dbReference type="EMBL" id="CAF0754894.1"/>
    </source>
</evidence>
<organism evidence="2 4">
    <name type="scientific">Adineta ricciae</name>
    <name type="common">Rotifer</name>
    <dbReference type="NCBI Taxonomy" id="249248"/>
    <lineage>
        <taxon>Eukaryota</taxon>
        <taxon>Metazoa</taxon>
        <taxon>Spiralia</taxon>
        <taxon>Gnathifera</taxon>
        <taxon>Rotifera</taxon>
        <taxon>Eurotatoria</taxon>
        <taxon>Bdelloidea</taxon>
        <taxon>Adinetida</taxon>
        <taxon>Adinetidae</taxon>
        <taxon>Adineta</taxon>
    </lineage>
</organism>
<dbReference type="AlphaFoldDB" id="A0A813PM58"/>
<proteinExistence type="predicted"/>
<dbReference type="EMBL" id="CAJNOR010000018">
    <property type="protein sequence ID" value="CAF0754894.1"/>
    <property type="molecule type" value="Genomic_DNA"/>
</dbReference>
<dbReference type="Gene3D" id="3.30.40.10">
    <property type="entry name" value="Zinc/RING finger domain, C3HC4 (zinc finger)"/>
    <property type="match status" value="2"/>
</dbReference>
<dbReference type="Proteomes" id="UP000663852">
    <property type="component" value="Unassembled WGS sequence"/>
</dbReference>
<evidence type="ECO:0000313" key="3">
    <source>
        <dbReference type="EMBL" id="CAF1352752.1"/>
    </source>
</evidence>
<evidence type="ECO:0000313" key="4">
    <source>
        <dbReference type="Proteomes" id="UP000663828"/>
    </source>
</evidence>
<accession>A0A813PM58</accession>
<dbReference type="EMBL" id="CAJNOJ010000265">
    <property type="protein sequence ID" value="CAF1352752.1"/>
    <property type="molecule type" value="Genomic_DNA"/>
</dbReference>
<dbReference type="Proteomes" id="UP000663828">
    <property type="component" value="Unassembled WGS sequence"/>
</dbReference>
<evidence type="ECO:0008006" key="5">
    <source>
        <dbReference type="Google" id="ProtNLM"/>
    </source>
</evidence>
<protein>
    <recommendedName>
        <fullName evidence="5">TRAF-type domain-containing protein</fullName>
    </recommendedName>
</protein>
<dbReference type="SUPFAM" id="SSF49599">
    <property type="entry name" value="TRAF domain-like"/>
    <property type="match status" value="1"/>
</dbReference>